<keyword evidence="4" id="KW-1185">Reference proteome</keyword>
<dbReference type="GO" id="GO:0006355">
    <property type="term" value="P:regulation of DNA-templated transcription"/>
    <property type="evidence" value="ECO:0007669"/>
    <property type="project" value="InterPro"/>
</dbReference>
<organism evidence="3 4">
    <name type="scientific">Nocardioides psychrotolerans</name>
    <dbReference type="NCBI Taxonomy" id="1005945"/>
    <lineage>
        <taxon>Bacteria</taxon>
        <taxon>Bacillati</taxon>
        <taxon>Actinomycetota</taxon>
        <taxon>Actinomycetes</taxon>
        <taxon>Propionibacteriales</taxon>
        <taxon>Nocardioidaceae</taxon>
        <taxon>Nocardioides</taxon>
    </lineage>
</organism>
<dbReference type="InterPro" id="IPR036390">
    <property type="entry name" value="WH_DNA-bd_sf"/>
</dbReference>
<feature type="domain" description="HTH iclR-type" evidence="2">
    <location>
        <begin position="33"/>
        <end position="75"/>
    </location>
</feature>
<evidence type="ECO:0000259" key="2">
    <source>
        <dbReference type="Pfam" id="PF09339"/>
    </source>
</evidence>
<dbReference type="Proteomes" id="UP000198649">
    <property type="component" value="Unassembled WGS sequence"/>
</dbReference>
<reference evidence="3 4" key="1">
    <citation type="submission" date="2016-10" db="EMBL/GenBank/DDBJ databases">
        <authorList>
            <person name="de Groot N.N."/>
        </authorList>
    </citation>
    <scope>NUCLEOTIDE SEQUENCE [LARGE SCALE GENOMIC DNA]</scope>
    <source>
        <strain evidence="3 4">CGMCC 1.11156</strain>
    </source>
</reference>
<gene>
    <name evidence="3" type="ORF">SAMN05216561_109124</name>
</gene>
<dbReference type="Pfam" id="PF01909">
    <property type="entry name" value="NTP_transf_2"/>
    <property type="match status" value="1"/>
</dbReference>
<dbReference type="CDD" id="cd05403">
    <property type="entry name" value="NT_KNTase_like"/>
    <property type="match status" value="1"/>
</dbReference>
<dbReference type="InterPro" id="IPR043519">
    <property type="entry name" value="NT_sf"/>
</dbReference>
<evidence type="ECO:0000313" key="3">
    <source>
        <dbReference type="EMBL" id="SFI50676.1"/>
    </source>
</evidence>
<dbReference type="Gene3D" id="1.10.10.10">
    <property type="entry name" value="Winged helix-like DNA-binding domain superfamily/Winged helix DNA-binding domain"/>
    <property type="match status" value="1"/>
</dbReference>
<feature type="domain" description="Polymerase nucleotidyl transferase" evidence="1">
    <location>
        <begin position="111"/>
        <end position="183"/>
    </location>
</feature>
<dbReference type="SUPFAM" id="SSF46785">
    <property type="entry name" value="Winged helix' DNA-binding domain"/>
    <property type="match status" value="1"/>
</dbReference>
<name>A0A1I3IRR9_9ACTN</name>
<dbReference type="Pfam" id="PF09339">
    <property type="entry name" value="HTH_IclR"/>
    <property type="match status" value="1"/>
</dbReference>
<sequence length="208" mass="22506">MPLTVDIMEDNLSYMRTEAPLLAPIFRSEGQARLLSTLLLTGEELSVTDLAKRAGLAYPTAHREVARLVGAGILSERQVGRTRLIRGNAESPLVNPLREILTIATGPVVILAEELARIDGIESAFLYGSFAARMLGEAGPAPHDIDVMVLGEPDVDAVYEACTRIEAAVHRPVNPTILTPEEFAVRSGFLDNVRSGKVVAVIGELPWR</sequence>
<dbReference type="InterPro" id="IPR011991">
    <property type="entry name" value="ArsR-like_HTH"/>
</dbReference>
<accession>A0A1I3IRR9</accession>
<protein>
    <submittedName>
        <fullName evidence="3">IclR helix-turn-helix domain-containing protein</fullName>
    </submittedName>
</protein>
<dbReference type="CDD" id="cd00090">
    <property type="entry name" value="HTH_ARSR"/>
    <property type="match status" value="1"/>
</dbReference>
<dbReference type="GO" id="GO:0003677">
    <property type="term" value="F:DNA binding"/>
    <property type="evidence" value="ECO:0007669"/>
    <property type="project" value="InterPro"/>
</dbReference>
<dbReference type="Gene3D" id="3.30.460.10">
    <property type="entry name" value="Beta Polymerase, domain 2"/>
    <property type="match status" value="1"/>
</dbReference>
<dbReference type="InterPro" id="IPR005471">
    <property type="entry name" value="Tscrpt_reg_IclR_N"/>
</dbReference>
<dbReference type="SUPFAM" id="SSF81301">
    <property type="entry name" value="Nucleotidyltransferase"/>
    <property type="match status" value="1"/>
</dbReference>
<dbReference type="InterPro" id="IPR036388">
    <property type="entry name" value="WH-like_DNA-bd_sf"/>
</dbReference>
<proteinExistence type="predicted"/>
<evidence type="ECO:0000313" key="4">
    <source>
        <dbReference type="Proteomes" id="UP000198649"/>
    </source>
</evidence>
<dbReference type="InterPro" id="IPR002934">
    <property type="entry name" value="Polymerase_NTP_transf_dom"/>
</dbReference>
<dbReference type="AlphaFoldDB" id="A0A1I3IRR9"/>
<dbReference type="GO" id="GO:0016779">
    <property type="term" value="F:nucleotidyltransferase activity"/>
    <property type="evidence" value="ECO:0007669"/>
    <property type="project" value="InterPro"/>
</dbReference>
<evidence type="ECO:0000259" key="1">
    <source>
        <dbReference type="Pfam" id="PF01909"/>
    </source>
</evidence>
<dbReference type="STRING" id="1005945.SAMN05216561_109124"/>
<dbReference type="EMBL" id="FOQG01000009">
    <property type="protein sequence ID" value="SFI50676.1"/>
    <property type="molecule type" value="Genomic_DNA"/>
</dbReference>